<dbReference type="FunFam" id="1.10.630.10:FF:000207">
    <property type="entry name" value="Putative cytochrome P450 superfamily protein"/>
    <property type="match status" value="1"/>
</dbReference>
<dbReference type="PRINTS" id="PR00463">
    <property type="entry name" value="EP450I"/>
</dbReference>
<dbReference type="GO" id="GO:0004497">
    <property type="term" value="F:monooxygenase activity"/>
    <property type="evidence" value="ECO:0007669"/>
    <property type="project" value="UniProtKB-KW"/>
</dbReference>
<evidence type="ECO:0000313" key="11">
    <source>
        <dbReference type="Proteomes" id="UP000604825"/>
    </source>
</evidence>
<organism evidence="10 11">
    <name type="scientific">Miscanthus lutarioriparius</name>
    <dbReference type="NCBI Taxonomy" id="422564"/>
    <lineage>
        <taxon>Eukaryota</taxon>
        <taxon>Viridiplantae</taxon>
        <taxon>Streptophyta</taxon>
        <taxon>Embryophyta</taxon>
        <taxon>Tracheophyta</taxon>
        <taxon>Spermatophyta</taxon>
        <taxon>Magnoliopsida</taxon>
        <taxon>Liliopsida</taxon>
        <taxon>Poales</taxon>
        <taxon>Poaceae</taxon>
        <taxon>PACMAD clade</taxon>
        <taxon>Panicoideae</taxon>
        <taxon>Andropogonodae</taxon>
        <taxon>Andropogoneae</taxon>
        <taxon>Saccharinae</taxon>
        <taxon>Miscanthus</taxon>
    </lineage>
</organism>
<comment type="cofactor">
    <cofactor evidence="1">
        <name>heme</name>
        <dbReference type="ChEBI" id="CHEBI:30413"/>
    </cofactor>
</comment>
<keyword evidence="7" id="KW-0408">Iron</keyword>
<protein>
    <submittedName>
        <fullName evidence="10">Uncharacterized protein</fullName>
    </submittedName>
</protein>
<evidence type="ECO:0000256" key="5">
    <source>
        <dbReference type="ARBA" id="ARBA00022857"/>
    </source>
</evidence>
<dbReference type="SUPFAM" id="SSF48264">
    <property type="entry name" value="Cytochrome P450"/>
    <property type="match status" value="1"/>
</dbReference>
<keyword evidence="11" id="KW-1185">Reference proteome</keyword>
<evidence type="ECO:0000313" key="10">
    <source>
        <dbReference type="EMBL" id="CAD6253613.1"/>
    </source>
</evidence>
<evidence type="ECO:0000256" key="7">
    <source>
        <dbReference type="ARBA" id="ARBA00023004"/>
    </source>
</evidence>
<dbReference type="OrthoDB" id="2789670at2759"/>
<dbReference type="PRINTS" id="PR00385">
    <property type="entry name" value="P450"/>
</dbReference>
<dbReference type="GO" id="GO:0016705">
    <property type="term" value="F:oxidoreductase activity, acting on paired donors, with incorporation or reduction of molecular oxygen"/>
    <property type="evidence" value="ECO:0007669"/>
    <property type="project" value="InterPro"/>
</dbReference>
<dbReference type="GO" id="GO:0005506">
    <property type="term" value="F:iron ion binding"/>
    <property type="evidence" value="ECO:0007669"/>
    <property type="project" value="InterPro"/>
</dbReference>
<accession>A0A811QBV3</accession>
<keyword evidence="6" id="KW-0560">Oxidoreductase</keyword>
<dbReference type="Gene3D" id="1.10.630.10">
    <property type="entry name" value="Cytochrome P450"/>
    <property type="match status" value="1"/>
</dbReference>
<comment type="similarity">
    <text evidence="2">Belongs to the cytochrome P450 family.</text>
</comment>
<keyword evidence="5" id="KW-0521">NADP</keyword>
<dbReference type="PANTHER" id="PTHR47944:SF18">
    <property type="entry name" value="FLAVONOID 3'-MONOOXYGENASE"/>
    <property type="match status" value="1"/>
</dbReference>
<proteinExistence type="inferred from homology"/>
<reference evidence="10" key="1">
    <citation type="submission" date="2020-10" db="EMBL/GenBank/DDBJ databases">
        <authorList>
            <person name="Han B."/>
            <person name="Lu T."/>
            <person name="Zhao Q."/>
            <person name="Huang X."/>
            <person name="Zhao Y."/>
        </authorList>
    </citation>
    <scope>NUCLEOTIDE SEQUENCE</scope>
</reference>
<dbReference type="Proteomes" id="UP000604825">
    <property type="component" value="Unassembled WGS sequence"/>
</dbReference>
<dbReference type="Pfam" id="PF00067">
    <property type="entry name" value="p450"/>
    <property type="match status" value="1"/>
</dbReference>
<dbReference type="InterPro" id="IPR001128">
    <property type="entry name" value="Cyt_P450"/>
</dbReference>
<evidence type="ECO:0000256" key="6">
    <source>
        <dbReference type="ARBA" id="ARBA00023002"/>
    </source>
</evidence>
<dbReference type="InterPro" id="IPR002401">
    <property type="entry name" value="Cyt_P450_E_grp-I"/>
</dbReference>
<comment type="caution">
    <text evidence="10">The sequence shown here is derived from an EMBL/GenBank/DDBJ whole genome shotgun (WGS) entry which is preliminary data.</text>
</comment>
<evidence type="ECO:0000256" key="8">
    <source>
        <dbReference type="ARBA" id="ARBA00023033"/>
    </source>
</evidence>
<evidence type="ECO:0000256" key="9">
    <source>
        <dbReference type="SAM" id="Phobius"/>
    </source>
</evidence>
<keyword evidence="4" id="KW-0479">Metal-binding</keyword>
<dbReference type="EMBL" id="CAJGYO010000009">
    <property type="protein sequence ID" value="CAD6253613.1"/>
    <property type="molecule type" value="Genomic_DNA"/>
</dbReference>
<dbReference type="PROSITE" id="PS51257">
    <property type="entry name" value="PROKAR_LIPOPROTEIN"/>
    <property type="match status" value="1"/>
</dbReference>
<evidence type="ECO:0000256" key="2">
    <source>
        <dbReference type="ARBA" id="ARBA00010617"/>
    </source>
</evidence>
<keyword evidence="3" id="KW-0349">Heme</keyword>
<sequence length="515" mass="56806">MDRTTSLLLVSTLVVSVAISCVLFWKQRQLTRRRALLPPGPTGWPVLGNLPQLGGSKHHQTLHKMSKLRRGGSKHHQTLHEQFLRGHDANFSSRRSNSGGEHMAYNYQDMVFAPYGPRWRAKRKVCAMNLLCPGALERFGAVREREAALMVRSLVAGSASPVAVDETVNVCTTNALSRPAVGQRVFAAAGDDEGAREFKVIVLEVMQVGGVFNVGDFLPALRWLDPQGVVAKMKKLHRRFDDMMNRIIADKKAAGVRTASEESKDKDLPSALLAMVQNDARPFTGGEEDRITETDAKVLILNLIVAGTDTTSTIVEWSLAELIRHRALLRQAQDELDAVVGRDRLVSESDLPRLTLFLNAAIKETLRLHPTTPLSVPRMAADECEVAGYRIPRGAQLLVNLWGIGRDSEVWPDPLEFRPARFLPGGSHADVDVKGGDFGLIPFGAGRRIYAGLSWGVRMFTLASATLVHAFDWEVPPGQTAEKLDMEEAFTLMLQRAAPLVLRPVPRLLPSAYTI</sequence>
<dbReference type="PANTHER" id="PTHR47944">
    <property type="entry name" value="CYTOCHROME P450 98A9"/>
    <property type="match status" value="1"/>
</dbReference>
<evidence type="ECO:0000256" key="3">
    <source>
        <dbReference type="ARBA" id="ARBA00022617"/>
    </source>
</evidence>
<gene>
    <name evidence="10" type="ORF">NCGR_LOCUS37237</name>
</gene>
<keyword evidence="9" id="KW-1133">Transmembrane helix</keyword>
<name>A0A811QBV3_9POAL</name>
<evidence type="ECO:0000256" key="4">
    <source>
        <dbReference type="ARBA" id="ARBA00022723"/>
    </source>
</evidence>
<keyword evidence="9" id="KW-0472">Membrane</keyword>
<keyword evidence="9" id="KW-0812">Transmembrane</keyword>
<dbReference type="GO" id="GO:0020037">
    <property type="term" value="F:heme binding"/>
    <property type="evidence" value="ECO:0007669"/>
    <property type="project" value="InterPro"/>
</dbReference>
<dbReference type="InterPro" id="IPR036396">
    <property type="entry name" value="Cyt_P450_sf"/>
</dbReference>
<feature type="transmembrane region" description="Helical" evidence="9">
    <location>
        <begin position="6"/>
        <end position="25"/>
    </location>
</feature>
<evidence type="ECO:0000256" key="1">
    <source>
        <dbReference type="ARBA" id="ARBA00001971"/>
    </source>
</evidence>
<keyword evidence="8" id="KW-0503">Monooxygenase</keyword>
<dbReference type="AlphaFoldDB" id="A0A811QBV3"/>